<comment type="caution">
    <text evidence="2">The sequence shown here is derived from an EMBL/GenBank/DDBJ whole genome shotgun (WGS) entry which is preliminary data.</text>
</comment>
<gene>
    <name evidence="2" type="ORF">F5891DRAFT_1197331</name>
</gene>
<sequence length="441" mass="49300">MFSTVPINSSRYSPVLRNSTRSNSVEPSCGKRPSTKSTTSSQLEEVSVLTSPPTAGPSVPLKHPSSEAIATVQCNQVLDFIVRKNREKYSTVFSRVTPRQYNSILHASEKLAGKPRLAYDFETLRLEVDMPSCVHDSATNVIRRGLESVDKMLHDLIAARLIHSEIHPSLTLNTGKKEFVPDCVHVITARCKPPVVKILSIVEVAFSQSEAALLDRFRNAIKFKHHQILSRAGDDLNARNQRDPSLPPHHSALAFLSLRDEPQSFDEPTPVIVEGHSWCTITDIQVQVWVRGRRGAINIDTKDSRLTARGSLFPVYNEAAMKDVTLMVMKGLELTRDCFVEQCRLADRDASVSNLRSAQLPLPFKWEDIVDGLTYATQATAHARYLTWYHNILEEQSEEYVEVTGKRTADEAEIDTPDDGRLVRPRIGMKTRAAARSASYG</sequence>
<evidence type="ECO:0000256" key="1">
    <source>
        <dbReference type="SAM" id="MobiDB-lite"/>
    </source>
</evidence>
<proteinExistence type="predicted"/>
<name>A0AAD4DS01_9AGAM</name>
<accession>A0AAD4DS01</accession>
<dbReference type="EMBL" id="JABBWK010000120">
    <property type="protein sequence ID" value="KAG1891826.1"/>
    <property type="molecule type" value="Genomic_DNA"/>
</dbReference>
<dbReference type="GeneID" id="64662769"/>
<keyword evidence="3" id="KW-1185">Reference proteome</keyword>
<organism evidence="2 3">
    <name type="scientific">Suillus fuscotomentosus</name>
    <dbReference type="NCBI Taxonomy" id="1912939"/>
    <lineage>
        <taxon>Eukaryota</taxon>
        <taxon>Fungi</taxon>
        <taxon>Dikarya</taxon>
        <taxon>Basidiomycota</taxon>
        <taxon>Agaricomycotina</taxon>
        <taxon>Agaricomycetes</taxon>
        <taxon>Agaricomycetidae</taxon>
        <taxon>Boletales</taxon>
        <taxon>Suillineae</taxon>
        <taxon>Suillaceae</taxon>
        <taxon>Suillus</taxon>
    </lineage>
</organism>
<dbReference type="Proteomes" id="UP001195769">
    <property type="component" value="Unassembled WGS sequence"/>
</dbReference>
<feature type="region of interest" description="Disordered" evidence="1">
    <location>
        <begin position="1"/>
        <end position="62"/>
    </location>
</feature>
<feature type="compositionally biased region" description="Polar residues" evidence="1">
    <location>
        <begin position="1"/>
        <end position="26"/>
    </location>
</feature>
<feature type="compositionally biased region" description="Polar residues" evidence="1">
    <location>
        <begin position="35"/>
        <end position="53"/>
    </location>
</feature>
<reference evidence="2" key="1">
    <citation type="journal article" date="2020" name="New Phytol.">
        <title>Comparative genomics reveals dynamic genome evolution in host specialist ectomycorrhizal fungi.</title>
        <authorList>
            <person name="Lofgren L.A."/>
            <person name="Nguyen N.H."/>
            <person name="Vilgalys R."/>
            <person name="Ruytinx J."/>
            <person name="Liao H.L."/>
            <person name="Branco S."/>
            <person name="Kuo A."/>
            <person name="LaButti K."/>
            <person name="Lipzen A."/>
            <person name="Andreopoulos W."/>
            <person name="Pangilinan J."/>
            <person name="Riley R."/>
            <person name="Hundley H."/>
            <person name="Na H."/>
            <person name="Barry K."/>
            <person name="Grigoriev I.V."/>
            <person name="Stajich J.E."/>
            <person name="Kennedy P.G."/>
        </authorList>
    </citation>
    <scope>NUCLEOTIDE SEQUENCE</scope>
    <source>
        <strain evidence="2">FC203</strain>
    </source>
</reference>
<dbReference type="AlphaFoldDB" id="A0AAD4DS01"/>
<dbReference type="RefSeq" id="XP_041218302.1">
    <property type="nucleotide sequence ID" value="XM_041368471.1"/>
</dbReference>
<protein>
    <submittedName>
        <fullName evidence="2">Uncharacterized protein</fullName>
    </submittedName>
</protein>
<evidence type="ECO:0000313" key="2">
    <source>
        <dbReference type="EMBL" id="KAG1891826.1"/>
    </source>
</evidence>
<evidence type="ECO:0000313" key="3">
    <source>
        <dbReference type="Proteomes" id="UP001195769"/>
    </source>
</evidence>